<dbReference type="GO" id="GO:0051537">
    <property type="term" value="F:2 iron, 2 sulfur cluster binding"/>
    <property type="evidence" value="ECO:0007669"/>
    <property type="project" value="UniProtKB-KW"/>
</dbReference>
<feature type="binding site" evidence="7">
    <location>
        <position position="88"/>
    </location>
    <ligand>
        <name>[2Fe-2S] cluster</name>
        <dbReference type="ChEBI" id="CHEBI:190135"/>
    </ligand>
</feature>
<comment type="cofactor">
    <cofactor evidence="7">
        <name>[2Fe-2S] cluster</name>
        <dbReference type="ChEBI" id="CHEBI:190135"/>
    </cofactor>
    <text evidence="7">Binds 1 [2Fe-2S] cluster.</text>
</comment>
<protein>
    <submittedName>
        <fullName evidence="8">NADH-quinone oxidoreductase subunit E</fullName>
    </submittedName>
</protein>
<dbReference type="InterPro" id="IPR042128">
    <property type="entry name" value="NuoE_dom"/>
</dbReference>
<dbReference type="Gene3D" id="1.10.10.1590">
    <property type="entry name" value="NADH-quinone oxidoreductase subunit E"/>
    <property type="match status" value="1"/>
</dbReference>
<evidence type="ECO:0000256" key="6">
    <source>
        <dbReference type="ARBA" id="ARBA00034078"/>
    </source>
</evidence>
<keyword evidence="3 7" id="KW-0479">Metal-binding</keyword>
<dbReference type="InterPro" id="IPR036249">
    <property type="entry name" value="Thioredoxin-like_sf"/>
</dbReference>
<dbReference type="RefSeq" id="WP_073994192.1">
    <property type="nucleotide sequence ID" value="NZ_FQYT01000020.1"/>
</dbReference>
<evidence type="ECO:0000256" key="3">
    <source>
        <dbReference type="ARBA" id="ARBA00022723"/>
    </source>
</evidence>
<evidence type="ECO:0000256" key="5">
    <source>
        <dbReference type="ARBA" id="ARBA00023014"/>
    </source>
</evidence>
<feature type="binding site" evidence="7">
    <location>
        <position position="93"/>
    </location>
    <ligand>
        <name>[2Fe-2S] cluster</name>
        <dbReference type="ChEBI" id="CHEBI:190135"/>
    </ligand>
</feature>
<keyword evidence="4 7" id="KW-0408">Iron</keyword>
<gene>
    <name evidence="8" type="ORF">SAMN02745691_01918</name>
</gene>
<dbReference type="PANTHER" id="PTHR43342:SF2">
    <property type="entry name" value="POTENTIAL NAD-REDUCING HYDROGENASE SUBUNIT"/>
    <property type="match status" value="1"/>
</dbReference>
<dbReference type="OrthoDB" id="9807941at2"/>
<comment type="similarity">
    <text evidence="1">Belongs to the complex I 24 kDa subunit family.</text>
</comment>
<evidence type="ECO:0000256" key="2">
    <source>
        <dbReference type="ARBA" id="ARBA00022714"/>
    </source>
</evidence>
<evidence type="ECO:0000256" key="4">
    <source>
        <dbReference type="ARBA" id="ARBA00023004"/>
    </source>
</evidence>
<dbReference type="CDD" id="cd03064">
    <property type="entry name" value="TRX_Fd_NuoE"/>
    <property type="match status" value="1"/>
</dbReference>
<dbReference type="PANTHER" id="PTHR43342">
    <property type="entry name" value="NADH-QUINONE OXIDOREDUCTASE, E SUBUNIT"/>
    <property type="match status" value="1"/>
</dbReference>
<dbReference type="Proteomes" id="UP000184342">
    <property type="component" value="Unassembled WGS sequence"/>
</dbReference>
<keyword evidence="2 7" id="KW-0001">2Fe-2S</keyword>
<dbReference type="InterPro" id="IPR028431">
    <property type="entry name" value="NADP_DH_HndA-like"/>
</dbReference>
<name>A0A1M6J3K7_9FIRM</name>
<dbReference type="PIRSF" id="PIRSF000216">
    <property type="entry name" value="NADH_DH_24kDa"/>
    <property type="match status" value="1"/>
</dbReference>
<evidence type="ECO:0000256" key="1">
    <source>
        <dbReference type="ARBA" id="ARBA00010643"/>
    </source>
</evidence>
<sequence>MHQSQYSFTTSPSALVQVAEIASRYKGRQDKLMDVIIAVQKIVPSLAEDVAAVIAREMGLSQNHVYSFVTFYEYLSVQPRGKYMIRMCSSAPCHVRGAKDVMDTITEMLGIKIGETTPDNRFTVETCPCLGICDISPAIMINDKVYGDLDPERARELIKKYIREDI</sequence>
<dbReference type="FunFam" id="3.40.30.10:FF:000015">
    <property type="entry name" value="NADH-quinone oxidoreductase subunit E"/>
    <property type="match status" value="1"/>
</dbReference>
<dbReference type="STRING" id="1122934.SAMN02745691_01918"/>
<dbReference type="AlphaFoldDB" id="A0A1M6J3K7"/>
<dbReference type="Gene3D" id="3.40.30.10">
    <property type="entry name" value="Glutaredoxin"/>
    <property type="match status" value="1"/>
</dbReference>
<feature type="binding site" evidence="7">
    <location>
        <position position="129"/>
    </location>
    <ligand>
        <name>[2Fe-2S] cluster</name>
        <dbReference type="ChEBI" id="CHEBI:190135"/>
    </ligand>
</feature>
<proteinExistence type="inferred from homology"/>
<keyword evidence="9" id="KW-1185">Reference proteome</keyword>
<evidence type="ECO:0000313" key="9">
    <source>
        <dbReference type="Proteomes" id="UP000184342"/>
    </source>
</evidence>
<dbReference type="InterPro" id="IPR002023">
    <property type="entry name" value="NuoE-like"/>
</dbReference>
<dbReference type="SUPFAM" id="SSF52833">
    <property type="entry name" value="Thioredoxin-like"/>
    <property type="match status" value="1"/>
</dbReference>
<accession>A0A1M6J3K7</accession>
<dbReference type="GO" id="GO:0046872">
    <property type="term" value="F:metal ion binding"/>
    <property type="evidence" value="ECO:0007669"/>
    <property type="project" value="UniProtKB-KW"/>
</dbReference>
<comment type="cofactor">
    <cofactor evidence="6">
        <name>[2Fe-2S] cluster</name>
        <dbReference type="ChEBI" id="CHEBI:190135"/>
    </cofactor>
</comment>
<dbReference type="InterPro" id="IPR041921">
    <property type="entry name" value="NuoE_N"/>
</dbReference>
<evidence type="ECO:0000256" key="7">
    <source>
        <dbReference type="PIRSR" id="PIRSR000216-1"/>
    </source>
</evidence>
<dbReference type="GO" id="GO:0016491">
    <property type="term" value="F:oxidoreductase activity"/>
    <property type="evidence" value="ECO:0007669"/>
    <property type="project" value="InterPro"/>
</dbReference>
<dbReference type="EMBL" id="FQYT01000020">
    <property type="protein sequence ID" value="SHJ41278.1"/>
    <property type="molecule type" value="Genomic_DNA"/>
</dbReference>
<dbReference type="Pfam" id="PF01257">
    <property type="entry name" value="2Fe-2S_thioredx"/>
    <property type="match status" value="1"/>
</dbReference>
<reference evidence="8 9" key="1">
    <citation type="submission" date="2016-11" db="EMBL/GenBank/DDBJ databases">
        <authorList>
            <person name="Jaros S."/>
            <person name="Januszkiewicz K."/>
            <person name="Wedrychowicz H."/>
        </authorList>
    </citation>
    <scope>NUCLEOTIDE SEQUENCE [LARGE SCALE GENOMIC DNA]</scope>
    <source>
        <strain evidence="8 9">DSM 15970</strain>
    </source>
</reference>
<keyword evidence="5 7" id="KW-0411">Iron-sulfur</keyword>
<organism evidence="8 9">
    <name type="scientific">Parasporobacterium paucivorans DSM 15970</name>
    <dbReference type="NCBI Taxonomy" id="1122934"/>
    <lineage>
        <taxon>Bacteria</taxon>
        <taxon>Bacillati</taxon>
        <taxon>Bacillota</taxon>
        <taxon>Clostridia</taxon>
        <taxon>Lachnospirales</taxon>
        <taxon>Lachnospiraceae</taxon>
        <taxon>Parasporobacterium</taxon>
    </lineage>
</organism>
<feature type="binding site" evidence="7">
    <location>
        <position position="133"/>
    </location>
    <ligand>
        <name>[2Fe-2S] cluster</name>
        <dbReference type="ChEBI" id="CHEBI:190135"/>
    </ligand>
</feature>
<evidence type="ECO:0000313" key="8">
    <source>
        <dbReference type="EMBL" id="SHJ41278.1"/>
    </source>
</evidence>